<dbReference type="EMBL" id="AJYC02000098">
    <property type="protein sequence ID" value="EKT78854.1"/>
    <property type="molecule type" value="Genomic_DNA"/>
</dbReference>
<sequence length="164" mass="17115">MPYCSSTAAALPQLGVLAAASDALDGFLARRWHAVSTADGQLDVCADLAILVGGYGALGLSGLIPGWPMLLPVGSSSPSCAPPPGPDRSTTRWGVLRSAGTADPGPHWRITGRCPDRSPAHSSCLRLRPHGGVRWAPMRYGTRSRSAPTTATGRDPSHRTRTPV</sequence>
<protein>
    <submittedName>
        <fullName evidence="2">CDP-diacylglycerol--glycerol-3-phosphate 3-phosphatidyltransferase</fullName>
    </submittedName>
</protein>
<evidence type="ECO:0000313" key="2">
    <source>
        <dbReference type="EMBL" id="EKT78854.1"/>
    </source>
</evidence>
<dbReference type="GO" id="GO:0016020">
    <property type="term" value="C:membrane"/>
    <property type="evidence" value="ECO:0007669"/>
    <property type="project" value="InterPro"/>
</dbReference>
<dbReference type="Gene3D" id="1.20.120.1760">
    <property type="match status" value="1"/>
</dbReference>
<dbReference type="GO" id="GO:0008654">
    <property type="term" value="P:phospholipid biosynthetic process"/>
    <property type="evidence" value="ECO:0007669"/>
    <property type="project" value="InterPro"/>
</dbReference>
<evidence type="ECO:0000313" key="3">
    <source>
        <dbReference type="Proteomes" id="UP000005951"/>
    </source>
</evidence>
<dbReference type="AlphaFoldDB" id="K8XBQ5"/>
<gene>
    <name evidence="2" type="ORF">WSS_A30149</name>
</gene>
<keyword evidence="2" id="KW-0808">Transferase</keyword>
<reference evidence="2 3" key="1">
    <citation type="journal article" date="2013" name="Genome Announc.">
        <title>Draft Genome Sequence of Rhodococcus opacus Strain M213 Shows a Diverse Catabolic Potential.</title>
        <authorList>
            <person name="Pathak A."/>
            <person name="Green S.J."/>
            <person name="Ogram A."/>
            <person name="Chauhan A."/>
        </authorList>
    </citation>
    <scope>NUCLEOTIDE SEQUENCE [LARGE SCALE GENOMIC DNA]</scope>
    <source>
        <strain evidence="2 3">M213</strain>
    </source>
</reference>
<dbReference type="GO" id="GO:0016780">
    <property type="term" value="F:phosphotransferase activity, for other substituted phosphate groups"/>
    <property type="evidence" value="ECO:0007669"/>
    <property type="project" value="InterPro"/>
</dbReference>
<organism evidence="2 3">
    <name type="scientific">Rhodococcus opacus M213</name>
    <dbReference type="NCBI Taxonomy" id="1129896"/>
    <lineage>
        <taxon>Bacteria</taxon>
        <taxon>Bacillati</taxon>
        <taxon>Actinomycetota</taxon>
        <taxon>Actinomycetes</taxon>
        <taxon>Mycobacteriales</taxon>
        <taxon>Nocardiaceae</taxon>
        <taxon>Rhodococcus</taxon>
    </lineage>
</organism>
<dbReference type="InterPro" id="IPR000462">
    <property type="entry name" value="CDP-OH_P_trans"/>
</dbReference>
<dbReference type="Proteomes" id="UP000005951">
    <property type="component" value="Unassembled WGS sequence"/>
</dbReference>
<accession>K8XBQ5</accession>
<dbReference type="Pfam" id="PF01066">
    <property type="entry name" value="CDP-OH_P_transf"/>
    <property type="match status" value="1"/>
</dbReference>
<dbReference type="InterPro" id="IPR043130">
    <property type="entry name" value="CDP-OH_PTrfase_TM_dom"/>
</dbReference>
<feature type="compositionally biased region" description="Polar residues" evidence="1">
    <location>
        <begin position="143"/>
        <end position="152"/>
    </location>
</feature>
<name>K8XBQ5_RHOOP</name>
<proteinExistence type="predicted"/>
<feature type="region of interest" description="Disordered" evidence="1">
    <location>
        <begin position="97"/>
        <end position="164"/>
    </location>
</feature>
<comment type="caution">
    <text evidence="2">The sequence shown here is derived from an EMBL/GenBank/DDBJ whole genome shotgun (WGS) entry which is preliminary data.</text>
</comment>
<evidence type="ECO:0000256" key="1">
    <source>
        <dbReference type="SAM" id="MobiDB-lite"/>
    </source>
</evidence>